<dbReference type="Proteomes" id="UP000183316">
    <property type="component" value="Chromosome"/>
</dbReference>
<gene>
    <name evidence="1" type="ORF">WLH_00680</name>
</gene>
<evidence type="ECO:0000313" key="2">
    <source>
        <dbReference type="Proteomes" id="UP000183316"/>
    </source>
</evidence>
<accession>A0A192C8C8</accession>
<protein>
    <submittedName>
        <fullName evidence="1">Ankyrin repeat protein</fullName>
    </submittedName>
</protein>
<sequence length="96" mass="10728">MPVTFPASLCFHYDRTGLVRPGLVFPVLSWSGSWSTLVRRGTSSGLSLVSRCGFGLSCWGLRHSDKTWLCEKMAHRADWAKTKHSKLMMGARNRTG</sequence>
<dbReference type="AlphaFoldDB" id="A0A192C8C8"/>
<organism evidence="1 2">
    <name type="scientific">Escherichia coli O25b:H4</name>
    <dbReference type="NCBI Taxonomy" id="941280"/>
    <lineage>
        <taxon>Bacteria</taxon>
        <taxon>Pseudomonadati</taxon>
        <taxon>Pseudomonadota</taxon>
        <taxon>Gammaproteobacteria</taxon>
        <taxon>Enterobacterales</taxon>
        <taxon>Enterobacteriaceae</taxon>
        <taxon>Escherichia</taxon>
    </lineage>
</organism>
<dbReference type="PATRIC" id="fig|941280.3.peg.678"/>
<proteinExistence type="predicted"/>
<evidence type="ECO:0000313" key="1">
    <source>
        <dbReference type="EMBL" id="ANK01941.1"/>
    </source>
</evidence>
<reference evidence="1 2" key="1">
    <citation type="submission" date="2016-03" db="EMBL/GenBank/DDBJ databases">
        <title>Genome Sequence and Comparative Pathogenic Determinants of Uropathogenic Escherichia coli O25b:H4, a Clinical Isolate from Saudi Arabia.</title>
        <authorList>
            <person name="Alyamani E.A.J."/>
            <person name="Khiyami M.A."/>
            <person name="Booq R.Y."/>
            <person name="Bahwerth F.S."/>
            <person name="Vaisvil B."/>
            <person name="Schmitt D.P."/>
            <person name="Kapatral V."/>
        </authorList>
    </citation>
    <scope>NUCLEOTIDE SEQUENCE [LARGE SCALE GENOMIC DNA]</scope>
    <source>
        <strain evidence="1 2">O25b:H4</strain>
    </source>
</reference>
<name>A0A192C8C8_ECO25</name>
<dbReference type="EMBL" id="CP015085">
    <property type="protein sequence ID" value="ANK01941.1"/>
    <property type="molecule type" value="Genomic_DNA"/>
</dbReference>